<name>A0A9D1VLY2_9FIRM</name>
<dbReference type="PROSITE" id="PS51257">
    <property type="entry name" value="PROKAR_LIPOPROTEIN"/>
    <property type="match status" value="1"/>
</dbReference>
<dbReference type="SUPFAM" id="SSF53850">
    <property type="entry name" value="Periplasmic binding protein-like II"/>
    <property type="match status" value="1"/>
</dbReference>
<reference evidence="1" key="1">
    <citation type="journal article" date="2021" name="PeerJ">
        <title>Extensive microbial diversity within the chicken gut microbiome revealed by metagenomics and culture.</title>
        <authorList>
            <person name="Gilroy R."/>
            <person name="Ravi A."/>
            <person name="Getino M."/>
            <person name="Pursley I."/>
            <person name="Horton D.L."/>
            <person name="Alikhan N.F."/>
            <person name="Baker D."/>
            <person name="Gharbi K."/>
            <person name="Hall N."/>
            <person name="Watson M."/>
            <person name="Adriaenssens E.M."/>
            <person name="Foster-Nyarko E."/>
            <person name="Jarju S."/>
            <person name="Secka A."/>
            <person name="Antonio M."/>
            <person name="Oren A."/>
            <person name="Chaudhuri R.R."/>
            <person name="La Ragione R."/>
            <person name="Hildebrand F."/>
            <person name="Pallen M.J."/>
        </authorList>
    </citation>
    <scope>NUCLEOTIDE SEQUENCE</scope>
    <source>
        <strain evidence="1">ChiHjej12B11-1927</strain>
    </source>
</reference>
<evidence type="ECO:0000313" key="1">
    <source>
        <dbReference type="EMBL" id="HIX37862.1"/>
    </source>
</evidence>
<dbReference type="EMBL" id="DXFG01000167">
    <property type="protein sequence ID" value="HIX37862.1"/>
    <property type="molecule type" value="Genomic_DNA"/>
</dbReference>
<organism evidence="1 2">
    <name type="scientific">Candidatus Blautia pullistercoris</name>
    <dbReference type="NCBI Taxonomy" id="2838499"/>
    <lineage>
        <taxon>Bacteria</taxon>
        <taxon>Bacillati</taxon>
        <taxon>Bacillota</taxon>
        <taxon>Clostridia</taxon>
        <taxon>Lachnospirales</taxon>
        <taxon>Lachnospiraceae</taxon>
        <taxon>Blautia</taxon>
    </lineage>
</organism>
<dbReference type="Proteomes" id="UP000824230">
    <property type="component" value="Unassembled WGS sequence"/>
</dbReference>
<feature type="non-terminal residue" evidence="1">
    <location>
        <position position="143"/>
    </location>
</feature>
<proteinExistence type="predicted"/>
<dbReference type="AlphaFoldDB" id="A0A9D1VLY2"/>
<sequence>MNSKKLCLILSAVLVLGLGGCQKEQTELEEAETQEVSIPMILTVDPSTGNRNEEEVVEKFNQAYEGTYHVEVEWIMETEEEYRKNLKRLNVTDQLPAVITDLRMLPSFYQMMIEEGRIEDLRPYIEGDEEWKNMIEPSVLDAC</sequence>
<evidence type="ECO:0000313" key="2">
    <source>
        <dbReference type="Proteomes" id="UP000824230"/>
    </source>
</evidence>
<dbReference type="Gene3D" id="3.40.190.10">
    <property type="entry name" value="Periplasmic binding protein-like II"/>
    <property type="match status" value="1"/>
</dbReference>
<comment type="caution">
    <text evidence="1">The sequence shown here is derived from an EMBL/GenBank/DDBJ whole genome shotgun (WGS) entry which is preliminary data.</text>
</comment>
<protein>
    <submittedName>
        <fullName evidence="1">Carbohydrate ABC transporter substrate-binding protein</fullName>
    </submittedName>
</protein>
<accession>A0A9D1VLY2</accession>
<reference evidence="1" key="2">
    <citation type="submission" date="2021-04" db="EMBL/GenBank/DDBJ databases">
        <authorList>
            <person name="Gilroy R."/>
        </authorList>
    </citation>
    <scope>NUCLEOTIDE SEQUENCE</scope>
    <source>
        <strain evidence="1">ChiHjej12B11-1927</strain>
    </source>
</reference>
<gene>
    <name evidence="1" type="ORF">H9738_08345</name>
</gene>